<reference evidence="1 2" key="1">
    <citation type="submission" date="2016-07" db="EMBL/GenBank/DDBJ databases">
        <title>Complete genome sequence of the Lentzea guizhouensis DHS C013.</title>
        <authorList>
            <person name="Cao C."/>
        </authorList>
    </citation>
    <scope>NUCLEOTIDE SEQUENCE [LARGE SCALE GENOMIC DNA]</scope>
    <source>
        <strain evidence="1 2">DHS C013</strain>
    </source>
</reference>
<accession>A0A1B2HNB4</accession>
<evidence type="ECO:0000313" key="2">
    <source>
        <dbReference type="Proteomes" id="UP000093053"/>
    </source>
</evidence>
<organism evidence="1 2">
    <name type="scientific">Lentzea guizhouensis</name>
    <dbReference type="NCBI Taxonomy" id="1586287"/>
    <lineage>
        <taxon>Bacteria</taxon>
        <taxon>Bacillati</taxon>
        <taxon>Actinomycetota</taxon>
        <taxon>Actinomycetes</taxon>
        <taxon>Pseudonocardiales</taxon>
        <taxon>Pseudonocardiaceae</taxon>
        <taxon>Lentzea</taxon>
    </lineage>
</organism>
<dbReference type="EMBL" id="CP016793">
    <property type="protein sequence ID" value="ANZ39200.1"/>
    <property type="molecule type" value="Genomic_DNA"/>
</dbReference>
<name>A0A1B2HNB4_9PSEU</name>
<sequence length="118" mass="11708">MAGTANAAELPAVDGGVPDVGADKLIADAKRHVDALEVGKTVQLPTLTAPVGQRTAKLSVPQERSEVAPLAPELGALPGLPSTGSLLGGTHVGHVQTPQASDLPANTVLSGVLPTING</sequence>
<protein>
    <submittedName>
        <fullName evidence="1">Uncharacterized protein</fullName>
    </submittedName>
</protein>
<gene>
    <name evidence="1" type="ORF">BBK82_27130</name>
</gene>
<dbReference type="KEGG" id="led:BBK82_27130"/>
<dbReference type="Proteomes" id="UP000093053">
    <property type="component" value="Chromosome"/>
</dbReference>
<proteinExistence type="predicted"/>
<dbReference type="AlphaFoldDB" id="A0A1B2HNB4"/>
<evidence type="ECO:0000313" key="1">
    <source>
        <dbReference type="EMBL" id="ANZ39200.1"/>
    </source>
</evidence>
<keyword evidence="2" id="KW-1185">Reference proteome</keyword>